<evidence type="ECO:0000256" key="2">
    <source>
        <dbReference type="ARBA" id="ARBA00023002"/>
    </source>
</evidence>
<dbReference type="PANTHER" id="PTHR43976">
    <property type="entry name" value="SHORT CHAIN DEHYDROGENASE"/>
    <property type="match status" value="1"/>
</dbReference>
<dbReference type="Gene3D" id="3.40.50.720">
    <property type="entry name" value="NAD(P)-binding Rossmann-like Domain"/>
    <property type="match status" value="1"/>
</dbReference>
<name>A0ABX6A074_STRTE</name>
<evidence type="ECO:0000256" key="3">
    <source>
        <dbReference type="RuleBase" id="RU000363"/>
    </source>
</evidence>
<comment type="similarity">
    <text evidence="1 3">Belongs to the short-chain dehydrogenases/reductases (SDR) family.</text>
</comment>
<organism evidence="5 6">
    <name type="scientific">Streptomyces tendae</name>
    <dbReference type="NCBI Taxonomy" id="1932"/>
    <lineage>
        <taxon>Bacteria</taxon>
        <taxon>Bacillati</taxon>
        <taxon>Actinomycetota</taxon>
        <taxon>Actinomycetes</taxon>
        <taxon>Kitasatosporales</taxon>
        <taxon>Streptomycetaceae</taxon>
        <taxon>Streptomyces</taxon>
    </lineage>
</organism>
<dbReference type="SUPFAM" id="SSF51735">
    <property type="entry name" value="NAD(P)-binding Rossmann-fold domains"/>
    <property type="match status" value="1"/>
</dbReference>
<keyword evidence="2" id="KW-0560">Oxidoreductase</keyword>
<dbReference type="InterPro" id="IPR057326">
    <property type="entry name" value="KR_dom"/>
</dbReference>
<dbReference type="RefSeq" id="WP_150157626.1">
    <property type="nucleotide sequence ID" value="NZ_CP043960.1"/>
</dbReference>
<evidence type="ECO:0000313" key="5">
    <source>
        <dbReference type="EMBL" id="QER90348.1"/>
    </source>
</evidence>
<dbReference type="SMART" id="SM00822">
    <property type="entry name" value="PKS_KR"/>
    <property type="match status" value="1"/>
</dbReference>
<evidence type="ECO:0000313" key="6">
    <source>
        <dbReference type="Proteomes" id="UP000324308"/>
    </source>
</evidence>
<dbReference type="PRINTS" id="PR00080">
    <property type="entry name" value="SDRFAMILY"/>
</dbReference>
<feature type="domain" description="Ketoreductase" evidence="4">
    <location>
        <begin position="3"/>
        <end position="188"/>
    </location>
</feature>
<dbReference type="InterPro" id="IPR020904">
    <property type="entry name" value="Sc_DH/Rdtase_CS"/>
</dbReference>
<dbReference type="Pfam" id="PF00106">
    <property type="entry name" value="adh_short"/>
    <property type="match status" value="1"/>
</dbReference>
<keyword evidence="6" id="KW-1185">Reference proteome</keyword>
<evidence type="ECO:0000256" key="1">
    <source>
        <dbReference type="ARBA" id="ARBA00006484"/>
    </source>
</evidence>
<dbReference type="PROSITE" id="PS00061">
    <property type="entry name" value="ADH_SHORT"/>
    <property type="match status" value="1"/>
</dbReference>
<dbReference type="InterPro" id="IPR036291">
    <property type="entry name" value="NAD(P)-bd_dom_sf"/>
</dbReference>
<keyword evidence="5" id="KW-0614">Plasmid</keyword>
<dbReference type="InterPro" id="IPR002347">
    <property type="entry name" value="SDR_fam"/>
</dbReference>
<dbReference type="PANTHER" id="PTHR43976:SF16">
    <property type="entry name" value="SHORT-CHAIN DEHYDROGENASE_REDUCTASE FAMILY PROTEIN"/>
    <property type="match status" value="1"/>
</dbReference>
<dbReference type="InterPro" id="IPR051911">
    <property type="entry name" value="SDR_oxidoreductase"/>
</dbReference>
<dbReference type="Proteomes" id="UP000324308">
    <property type="component" value="Plasmid unnamed1"/>
</dbReference>
<dbReference type="NCBIfam" id="NF004824">
    <property type="entry name" value="PRK06180.1"/>
    <property type="match status" value="1"/>
</dbReference>
<accession>A0ABX6A074</accession>
<dbReference type="PRINTS" id="PR00081">
    <property type="entry name" value="GDHRDH"/>
</dbReference>
<geneLocation type="plasmid" evidence="5 6">
    <name>unnamed1</name>
</geneLocation>
<gene>
    <name evidence="5" type="ORF">F3L20_32080</name>
</gene>
<proteinExistence type="inferred from homology"/>
<dbReference type="EMBL" id="CP043960">
    <property type="protein sequence ID" value="QER90348.1"/>
    <property type="molecule type" value="Genomic_DNA"/>
</dbReference>
<reference evidence="5 6" key="1">
    <citation type="submission" date="2019-09" db="EMBL/GenBank/DDBJ databases">
        <title>Draft genome sequence of the Ebosin-producing strain Streptomyces sp. 139.</title>
        <authorList>
            <person name="Ai L."/>
            <person name="Geng M."/>
            <person name="Ma M."/>
            <person name="Bai L."/>
        </authorList>
    </citation>
    <scope>NUCLEOTIDE SEQUENCE [LARGE SCALE GENOMIC DNA]</scope>
    <source>
        <strain evidence="5 6">139</strain>
        <plasmid evidence="5 6">unnamed1</plasmid>
    </source>
</reference>
<dbReference type="CDD" id="cd05374">
    <property type="entry name" value="17beta-HSD-like_SDR_c"/>
    <property type="match status" value="1"/>
</dbReference>
<evidence type="ECO:0000259" key="4">
    <source>
        <dbReference type="SMART" id="SM00822"/>
    </source>
</evidence>
<sequence length="290" mass="31010">MSRTFLITGVSTGLGRAFAREALAAGHRVVGTVRQAHQMAEFTDLAPGRAVGMLLDVTDEHAVDTVVQRIEEETGPIDVLVSNAGYGLEGTVEESSLADLRRQFDVNVFGTVAVVKAVLPHMRRRRSGHIVTLSSMAGLTALPGVAFYGASKFAVEGFSASLAQEVAPFGIHVTSLALGSFRTDWAGRSMVRVPRTISDYDTVFDPIRAARRDKDGKQVGDPERAAKALMTVLEAEDPPVHLLLGSDALHLVRKGRRQLQEDMDAWAYLTASTDFPANEPSAAATGPGAT</sequence>
<protein>
    <submittedName>
        <fullName evidence="5">Oxidoreductase</fullName>
    </submittedName>
</protein>